<dbReference type="PROSITE" id="PS00371">
    <property type="entry name" value="PTS_EIIA_TYPE_1_HIS"/>
    <property type="match status" value="1"/>
</dbReference>
<evidence type="ECO:0000313" key="17">
    <source>
        <dbReference type="Proteomes" id="UP001142444"/>
    </source>
</evidence>
<dbReference type="PROSITE" id="PS51098">
    <property type="entry name" value="PTS_EIIB_TYPE_1"/>
    <property type="match status" value="1"/>
</dbReference>
<dbReference type="AlphaFoldDB" id="A0A9X4G7B4"/>
<comment type="subcellular location">
    <subcellularLocation>
        <location evidence="1">Cell membrane</location>
        <topology evidence="1">Multi-pass membrane protein</topology>
    </subcellularLocation>
</comment>
<feature type="transmembrane region" description="Helical" evidence="12">
    <location>
        <begin position="174"/>
        <end position="194"/>
    </location>
</feature>
<dbReference type="EC" id="2.7.1.-" evidence="16"/>
<evidence type="ECO:0000313" key="16">
    <source>
        <dbReference type="EMBL" id="MDE8035329.1"/>
    </source>
</evidence>
<evidence type="ECO:0000259" key="13">
    <source>
        <dbReference type="PROSITE" id="PS51093"/>
    </source>
</evidence>
<dbReference type="InterPro" id="IPR036878">
    <property type="entry name" value="Glu_permease_IIB"/>
</dbReference>
<dbReference type="InterPro" id="IPR003352">
    <property type="entry name" value="PTS_EIIC"/>
</dbReference>
<keyword evidence="9 12" id="KW-1133">Transmembrane helix</keyword>
<evidence type="ECO:0000256" key="8">
    <source>
        <dbReference type="ARBA" id="ARBA00022777"/>
    </source>
</evidence>
<feature type="transmembrane region" description="Helical" evidence="12">
    <location>
        <begin position="141"/>
        <end position="162"/>
    </location>
</feature>
<reference evidence="16" key="1">
    <citation type="submission" date="2022-11" db="EMBL/GenBank/DDBJ databases">
        <authorList>
            <person name="Kamali M."/>
            <person name="Peak L."/>
            <person name="Go Y.Y."/>
            <person name="Balasuriya U.B.R."/>
            <person name="Carossino M."/>
        </authorList>
    </citation>
    <scope>NUCLEOTIDE SEQUENCE</scope>
    <source>
        <strain evidence="16">4524</strain>
    </source>
</reference>
<dbReference type="GO" id="GO:0016301">
    <property type="term" value="F:kinase activity"/>
    <property type="evidence" value="ECO:0007669"/>
    <property type="project" value="UniProtKB-KW"/>
</dbReference>
<dbReference type="InterPro" id="IPR011055">
    <property type="entry name" value="Dup_hybrid_motif"/>
</dbReference>
<comment type="caution">
    <text evidence="16">The sequence shown here is derived from an EMBL/GenBank/DDBJ whole genome shotgun (WGS) entry which is preliminary data.</text>
</comment>
<dbReference type="Gene3D" id="3.30.1360.60">
    <property type="entry name" value="Glucose permease domain IIB"/>
    <property type="match status" value="1"/>
</dbReference>
<reference evidence="16" key="2">
    <citation type="journal article" date="2023" name="Pathogens">
        <title>Pathological Features and Genomic Characterization of an Actinobacillus equuli subsp. equuli Bearing Unique Virulence-Associated Genes from an Adult Horse with Pleuropneumonia.</title>
        <authorList>
            <person name="Kamali M."/>
            <person name="Carossino M."/>
            <person name="Del Piero F."/>
            <person name="Peak L."/>
            <person name="Mitchell M.S."/>
            <person name="Willette J."/>
            <person name="Baker R."/>
            <person name="Li F."/>
            <person name="Kenez A."/>
            <person name="Balasuriya U.B.R."/>
            <person name="Go Y.Y."/>
        </authorList>
    </citation>
    <scope>NUCLEOTIDE SEQUENCE</scope>
    <source>
        <strain evidence="16">4524</strain>
    </source>
</reference>
<dbReference type="Proteomes" id="UP001142444">
    <property type="component" value="Unassembled WGS sequence"/>
</dbReference>
<evidence type="ECO:0000256" key="2">
    <source>
        <dbReference type="ARBA" id="ARBA00022448"/>
    </source>
</evidence>
<evidence type="ECO:0000256" key="6">
    <source>
        <dbReference type="ARBA" id="ARBA00022683"/>
    </source>
</evidence>
<dbReference type="Gene3D" id="2.70.70.10">
    <property type="entry name" value="Glucose Permease (Domain IIA)"/>
    <property type="match status" value="1"/>
</dbReference>
<feature type="transmembrane region" description="Helical" evidence="12">
    <location>
        <begin position="200"/>
        <end position="221"/>
    </location>
</feature>
<dbReference type="Pfam" id="PF00367">
    <property type="entry name" value="PTS_EIIB"/>
    <property type="match status" value="1"/>
</dbReference>
<keyword evidence="10 12" id="KW-0472">Membrane</keyword>
<keyword evidence="4" id="KW-0762">Sugar transport</keyword>
<evidence type="ECO:0000256" key="12">
    <source>
        <dbReference type="SAM" id="Phobius"/>
    </source>
</evidence>
<proteinExistence type="predicted"/>
<dbReference type="InterPro" id="IPR018113">
    <property type="entry name" value="PTrfase_EIIB_Cys"/>
</dbReference>
<evidence type="ECO:0000256" key="4">
    <source>
        <dbReference type="ARBA" id="ARBA00022597"/>
    </source>
</evidence>
<keyword evidence="3" id="KW-1003">Cell membrane</keyword>
<keyword evidence="2" id="KW-0813">Transport</keyword>
<dbReference type="InterPro" id="IPR001127">
    <property type="entry name" value="PTS_EIIA_1_perm"/>
</dbReference>
<feature type="domain" description="PTS EIIC type-1" evidence="15">
    <location>
        <begin position="103"/>
        <end position="458"/>
    </location>
</feature>
<evidence type="ECO:0000256" key="1">
    <source>
        <dbReference type="ARBA" id="ARBA00004651"/>
    </source>
</evidence>
<feature type="transmembrane region" description="Helical" evidence="12">
    <location>
        <begin position="283"/>
        <end position="306"/>
    </location>
</feature>
<dbReference type="FunFam" id="3.30.1360.60:FF:000001">
    <property type="entry name" value="PTS system glucose-specific IIBC component PtsG"/>
    <property type="match status" value="1"/>
</dbReference>
<feature type="transmembrane region" description="Helical" evidence="12">
    <location>
        <begin position="379"/>
        <end position="401"/>
    </location>
</feature>
<dbReference type="NCBIfam" id="TIGR01995">
    <property type="entry name" value="PTS-II-ABC-beta"/>
    <property type="match status" value="1"/>
</dbReference>
<accession>A0A9X4G7B4</accession>
<evidence type="ECO:0000256" key="11">
    <source>
        <dbReference type="PROSITE-ProRule" id="PRU00421"/>
    </source>
</evidence>
<dbReference type="PROSITE" id="PS51103">
    <property type="entry name" value="PTS_EIIC_TYPE_1"/>
    <property type="match status" value="1"/>
</dbReference>
<keyword evidence="6" id="KW-0598">Phosphotransferase system</keyword>
<feature type="active site" description="Phosphocysteine intermediate; for EIIB activity" evidence="11">
    <location>
        <position position="28"/>
    </location>
</feature>
<feature type="transmembrane region" description="Helical" evidence="12">
    <location>
        <begin position="241"/>
        <end position="263"/>
    </location>
</feature>
<protein>
    <submittedName>
        <fullName evidence="16">Beta-glucoside-specific PTS transporter subunit IIABC</fullName>
        <ecNumber evidence="16">2.7.1.-</ecNumber>
    </submittedName>
</protein>
<dbReference type="PROSITE" id="PS51093">
    <property type="entry name" value="PTS_EIIA_TYPE_1"/>
    <property type="match status" value="1"/>
</dbReference>
<dbReference type="GO" id="GO:0015771">
    <property type="term" value="P:trehalose transport"/>
    <property type="evidence" value="ECO:0007669"/>
    <property type="project" value="TreeGrafter"/>
</dbReference>
<keyword evidence="5 16" id="KW-0808">Transferase</keyword>
<feature type="domain" description="PTS EIIB type-1" evidence="14">
    <location>
        <begin position="6"/>
        <end position="88"/>
    </location>
</feature>
<keyword evidence="17" id="KW-1185">Reference proteome</keyword>
<feature type="domain" description="PTS EIIA type-1" evidence="13">
    <location>
        <begin position="496"/>
        <end position="600"/>
    </location>
</feature>
<evidence type="ECO:0000259" key="14">
    <source>
        <dbReference type="PROSITE" id="PS51098"/>
    </source>
</evidence>
<evidence type="ECO:0000256" key="9">
    <source>
        <dbReference type="ARBA" id="ARBA00022989"/>
    </source>
</evidence>
<feature type="transmembrane region" description="Helical" evidence="12">
    <location>
        <begin position="318"/>
        <end position="339"/>
    </location>
</feature>
<gene>
    <name evidence="16" type="ORF">OQ257_09150</name>
</gene>
<dbReference type="Pfam" id="PF00358">
    <property type="entry name" value="PTS_EIIA_1"/>
    <property type="match status" value="1"/>
</dbReference>
<dbReference type="RefSeq" id="WP_275218247.1">
    <property type="nucleotide sequence ID" value="NZ_JAPHVQ010000009.1"/>
</dbReference>
<dbReference type="InterPro" id="IPR013013">
    <property type="entry name" value="PTS_EIIC_1"/>
</dbReference>
<organism evidence="16 17">
    <name type="scientific">Actinobacillus equuli subsp. equuli</name>
    <dbReference type="NCBI Taxonomy" id="202947"/>
    <lineage>
        <taxon>Bacteria</taxon>
        <taxon>Pseudomonadati</taxon>
        <taxon>Pseudomonadota</taxon>
        <taxon>Gammaproteobacteria</taxon>
        <taxon>Pasteurellales</taxon>
        <taxon>Pasteurellaceae</taxon>
        <taxon>Actinobacillus</taxon>
    </lineage>
</organism>
<feature type="transmembrane region" description="Helical" evidence="12">
    <location>
        <begin position="351"/>
        <end position="372"/>
    </location>
</feature>
<dbReference type="InterPro" id="IPR050558">
    <property type="entry name" value="PTS_Sugar-Specific_Components"/>
</dbReference>
<dbReference type="GO" id="GO:0009401">
    <property type="term" value="P:phosphoenolpyruvate-dependent sugar phosphotransferase system"/>
    <property type="evidence" value="ECO:0007669"/>
    <property type="project" value="UniProtKB-KW"/>
</dbReference>
<dbReference type="Pfam" id="PF02378">
    <property type="entry name" value="PTS_EIIC"/>
    <property type="match status" value="1"/>
</dbReference>
<dbReference type="SUPFAM" id="SSF51261">
    <property type="entry name" value="Duplicated hybrid motif"/>
    <property type="match status" value="1"/>
</dbReference>
<dbReference type="GO" id="GO:0008982">
    <property type="term" value="F:protein-N(PI)-phosphohistidine-sugar phosphotransferase activity"/>
    <property type="evidence" value="ECO:0007669"/>
    <property type="project" value="InterPro"/>
</dbReference>
<dbReference type="PROSITE" id="PS01035">
    <property type="entry name" value="PTS_EIIB_TYPE_1_CYS"/>
    <property type="match status" value="1"/>
</dbReference>
<dbReference type="PANTHER" id="PTHR30175:SF1">
    <property type="entry name" value="PTS SYSTEM ARBUTIN-, CELLOBIOSE-, AND SALICIN-SPECIFIC EIIBC COMPONENT-RELATED"/>
    <property type="match status" value="1"/>
</dbReference>
<sequence length="630" mass="66995">MAKDFSKLAGEIVQFVGGEQNIHSLVHCATRLRFVLKDKNKADKERLNQTAGVISVVESGGQFQVVIGNNVPKVYAEIMSQANIQAGSDADLPKPSLINRAIDFLAGSFTPLIGVMAGAGILKGLIAILQVAGWLDPASGTFTVLDAAASGTFYFLPVFLAFTAANKLKTSPFIAVGVAAALLYPSIVTISQSGKPLEFLGFQLATMNYAYSVIPILLAVWAQSYVQRIFENIFHESVRNFFAPACTLLVVVPLTLAVIGPIGGEVGSTIAAALAWLYETSPIATGIVVGGLWQVLVIFGIHWSIVPIMINNMSIIGFDLIGPLTAAAVLGQAGATFAVFLKSRNKDIKAIAGSTTFSGVLGITEPLIYGITLRFKKPFICGVLGGAIGGAVIGWGGTKMFAFGFSGLLLYPVIIGEGSNIVTYSLGMAVAFIAAGILTYLFGYSDKMLPKQASAAEPKTIPNVVKNGEVSTIPLNKFNLVSPLEGNIQKLTEIADPMFASEALGKGIAIEPTKGELISPVNGTISSVFPTKHAYNIISDDGLEVLIHIGMDTVQLNGTHFETFVKDGDRIQVGQLLGKFDIENIKARGYSVVTPIIIANSDEYLDVIVTNEPYIYQNEPLMKVLEHKIS</sequence>
<dbReference type="PANTHER" id="PTHR30175">
    <property type="entry name" value="PHOSPHOTRANSFERASE SYSTEM TRANSPORT PROTEIN"/>
    <property type="match status" value="1"/>
</dbReference>
<keyword evidence="7 12" id="KW-0812">Transmembrane</keyword>
<dbReference type="CDD" id="cd00212">
    <property type="entry name" value="PTS_IIB_glc"/>
    <property type="match status" value="1"/>
</dbReference>
<dbReference type="InterPro" id="IPR011297">
    <property type="entry name" value="PTS_IIABC_b_glu"/>
</dbReference>
<dbReference type="SUPFAM" id="SSF55604">
    <property type="entry name" value="Glucose permease domain IIB"/>
    <property type="match status" value="1"/>
</dbReference>
<feature type="transmembrane region" description="Helical" evidence="12">
    <location>
        <begin position="104"/>
        <end position="129"/>
    </location>
</feature>
<evidence type="ECO:0000256" key="10">
    <source>
        <dbReference type="ARBA" id="ARBA00023136"/>
    </source>
</evidence>
<dbReference type="FunFam" id="2.70.70.10:FF:000001">
    <property type="entry name" value="PTS system glucose-specific IIA component"/>
    <property type="match status" value="1"/>
</dbReference>
<dbReference type="InterPro" id="IPR001996">
    <property type="entry name" value="PTS_IIB_1"/>
</dbReference>
<dbReference type="GO" id="GO:0090589">
    <property type="term" value="F:protein-phosphocysteine-trehalose phosphotransferase system transporter activity"/>
    <property type="evidence" value="ECO:0007669"/>
    <property type="project" value="TreeGrafter"/>
</dbReference>
<dbReference type="GO" id="GO:0005886">
    <property type="term" value="C:plasma membrane"/>
    <property type="evidence" value="ECO:0007669"/>
    <property type="project" value="UniProtKB-SubCell"/>
</dbReference>
<dbReference type="NCBIfam" id="TIGR00830">
    <property type="entry name" value="PTBA"/>
    <property type="match status" value="1"/>
</dbReference>
<name>A0A9X4G7B4_ACTEU</name>
<keyword evidence="8" id="KW-0418">Kinase</keyword>
<evidence type="ECO:0000259" key="15">
    <source>
        <dbReference type="PROSITE" id="PS51103"/>
    </source>
</evidence>
<evidence type="ECO:0000256" key="7">
    <source>
        <dbReference type="ARBA" id="ARBA00022692"/>
    </source>
</evidence>
<evidence type="ECO:0000256" key="5">
    <source>
        <dbReference type="ARBA" id="ARBA00022679"/>
    </source>
</evidence>
<feature type="transmembrane region" description="Helical" evidence="12">
    <location>
        <begin position="421"/>
        <end position="442"/>
    </location>
</feature>
<evidence type="ECO:0000256" key="3">
    <source>
        <dbReference type="ARBA" id="ARBA00022475"/>
    </source>
</evidence>
<dbReference type="EMBL" id="JAPHVQ010000009">
    <property type="protein sequence ID" value="MDE8035329.1"/>
    <property type="molecule type" value="Genomic_DNA"/>
</dbReference>